<feature type="domain" description="4'-phosphopantetheinyl transferase" evidence="2">
    <location>
        <begin position="24"/>
        <end position="105"/>
    </location>
</feature>
<dbReference type="Gene3D" id="3.90.470.20">
    <property type="entry name" value="4'-phosphopantetheinyl transferase domain"/>
    <property type="match status" value="1"/>
</dbReference>
<evidence type="ECO:0000256" key="1">
    <source>
        <dbReference type="ARBA" id="ARBA00022679"/>
    </source>
</evidence>
<dbReference type="OrthoDB" id="15433at2759"/>
<evidence type="ECO:0000259" key="2">
    <source>
        <dbReference type="Pfam" id="PF01648"/>
    </source>
</evidence>
<dbReference type="InterPro" id="IPR008278">
    <property type="entry name" value="4-PPantetheinyl_Trfase_dom"/>
</dbReference>
<protein>
    <submittedName>
        <fullName evidence="3">LANO_0H15522g1_1</fullName>
    </submittedName>
</protein>
<keyword evidence="4" id="KW-1185">Reference proteome</keyword>
<accession>A0A1G4KMR7</accession>
<dbReference type="InterPro" id="IPR037143">
    <property type="entry name" value="4-PPantetheinyl_Trfase_dom_sf"/>
</dbReference>
<dbReference type="EMBL" id="LT598447">
    <property type="protein sequence ID" value="SCV05803.1"/>
    <property type="molecule type" value="Genomic_DNA"/>
</dbReference>
<dbReference type="Proteomes" id="UP000189911">
    <property type="component" value="Chromosome H"/>
</dbReference>
<sequence>MFRVTLRSIASLDSSALLHRTVLGIGTDLVHLPRFTKIVGKCTPILENKRMDRLLGKFMHTVELCRLKEMLKDGDGVQNMTRYIAGVWATKEAVYKSLASQNLASTMPPARIIYTKLCYKINDTDGSPKVMIDKNFATAYPEFMRCLIADTEFLISLSHDQDYLVSYVCHVRV</sequence>
<gene>
    <name evidence="3" type="ORF">LANO_0H15522G</name>
</gene>
<dbReference type="Pfam" id="PF01648">
    <property type="entry name" value="ACPS"/>
    <property type="match status" value="1"/>
</dbReference>
<evidence type="ECO:0000313" key="4">
    <source>
        <dbReference type="Proteomes" id="UP000189911"/>
    </source>
</evidence>
<proteinExistence type="predicted"/>
<keyword evidence="1" id="KW-0808">Transferase</keyword>
<dbReference type="GO" id="GO:0008897">
    <property type="term" value="F:holo-[acyl-carrier-protein] synthase activity"/>
    <property type="evidence" value="ECO:0007669"/>
    <property type="project" value="InterPro"/>
</dbReference>
<dbReference type="GO" id="GO:0000287">
    <property type="term" value="F:magnesium ion binding"/>
    <property type="evidence" value="ECO:0007669"/>
    <property type="project" value="InterPro"/>
</dbReference>
<evidence type="ECO:0000313" key="3">
    <source>
        <dbReference type="EMBL" id="SCV05803.1"/>
    </source>
</evidence>
<organism evidence="3 4">
    <name type="scientific">Lachancea nothofagi CBS 11611</name>
    <dbReference type="NCBI Taxonomy" id="1266666"/>
    <lineage>
        <taxon>Eukaryota</taxon>
        <taxon>Fungi</taxon>
        <taxon>Dikarya</taxon>
        <taxon>Ascomycota</taxon>
        <taxon>Saccharomycotina</taxon>
        <taxon>Saccharomycetes</taxon>
        <taxon>Saccharomycetales</taxon>
        <taxon>Saccharomycetaceae</taxon>
        <taxon>Lachancea</taxon>
    </lineage>
</organism>
<dbReference type="SUPFAM" id="SSF56214">
    <property type="entry name" value="4'-phosphopantetheinyl transferase"/>
    <property type="match status" value="1"/>
</dbReference>
<name>A0A1G4KMR7_9SACH</name>
<dbReference type="AlphaFoldDB" id="A0A1G4KMR7"/>
<reference evidence="4" key="1">
    <citation type="submission" date="2016-03" db="EMBL/GenBank/DDBJ databases">
        <authorList>
            <person name="Devillers Hugo."/>
        </authorList>
    </citation>
    <scope>NUCLEOTIDE SEQUENCE [LARGE SCALE GENOMIC DNA]</scope>
</reference>